<dbReference type="OrthoDB" id="525039at2"/>
<keyword evidence="3" id="KW-0732">Signal</keyword>
<dbReference type="EMBL" id="SMKY01000193">
    <property type="protein sequence ID" value="TDD73308.1"/>
    <property type="molecule type" value="Genomic_DNA"/>
</dbReference>
<feature type="compositionally biased region" description="Low complexity" evidence="2">
    <location>
        <begin position="36"/>
        <end position="45"/>
    </location>
</feature>
<dbReference type="SUPFAM" id="SSF63817">
    <property type="entry name" value="Sortase"/>
    <property type="match status" value="1"/>
</dbReference>
<dbReference type="Gene3D" id="2.40.260.10">
    <property type="entry name" value="Sortase"/>
    <property type="match status" value="1"/>
</dbReference>
<comment type="caution">
    <text evidence="4">The sequence shown here is derived from an EMBL/GenBank/DDBJ whole genome shotgun (WGS) entry which is preliminary data.</text>
</comment>
<dbReference type="CDD" id="cd05829">
    <property type="entry name" value="Sortase_F"/>
    <property type="match status" value="1"/>
</dbReference>
<dbReference type="AlphaFoldDB" id="A0A4R5AKB3"/>
<dbReference type="RefSeq" id="WP_132201174.1">
    <property type="nucleotide sequence ID" value="NZ_SMKY01000193.1"/>
</dbReference>
<feature type="signal peptide" evidence="3">
    <location>
        <begin position="1"/>
        <end position="28"/>
    </location>
</feature>
<evidence type="ECO:0000256" key="3">
    <source>
        <dbReference type="SAM" id="SignalP"/>
    </source>
</evidence>
<gene>
    <name evidence="4" type="ORF">E1293_31735</name>
</gene>
<keyword evidence="1" id="KW-0378">Hydrolase</keyword>
<protein>
    <submittedName>
        <fullName evidence="4">Class F sortase</fullName>
    </submittedName>
</protein>
<dbReference type="Pfam" id="PF04203">
    <property type="entry name" value="Sortase"/>
    <property type="match status" value="1"/>
</dbReference>
<name>A0A4R5AKB3_9ACTN</name>
<dbReference type="InterPro" id="IPR023365">
    <property type="entry name" value="Sortase_dom-sf"/>
</dbReference>
<proteinExistence type="predicted"/>
<sequence>MAGLPIPATGRRVLSAAAGALLTGLLIAGCGGGDGATAASPSATPRPETGGGAGGTTAASNTSVLSHSVPVKISIPKIGVSAPVGQIGLRTDGRIEEPPLSRPNLAGWYKEGVTPGEVGPSVILGHVDANGKPAVFYRLKDLKPGDKIQVGRKDGTTAAFAVQRAQRVDKDAFPHEKVFGETLDHASLRLVTCGGAFDPKAGHYTDNLIVYAALAGA</sequence>
<dbReference type="NCBIfam" id="NF033748">
    <property type="entry name" value="class_F_sortase"/>
    <property type="match status" value="1"/>
</dbReference>
<accession>A0A4R5AKB3</accession>
<feature type="chain" id="PRO_5038720795" evidence="3">
    <location>
        <begin position="29"/>
        <end position="217"/>
    </location>
</feature>
<dbReference type="GO" id="GO:0016787">
    <property type="term" value="F:hydrolase activity"/>
    <property type="evidence" value="ECO:0007669"/>
    <property type="project" value="UniProtKB-KW"/>
</dbReference>
<feature type="region of interest" description="Disordered" evidence="2">
    <location>
        <begin position="36"/>
        <end position="61"/>
    </location>
</feature>
<organism evidence="4 5">
    <name type="scientific">Actinomadura darangshiensis</name>
    <dbReference type="NCBI Taxonomy" id="705336"/>
    <lineage>
        <taxon>Bacteria</taxon>
        <taxon>Bacillati</taxon>
        <taxon>Actinomycetota</taxon>
        <taxon>Actinomycetes</taxon>
        <taxon>Streptosporangiales</taxon>
        <taxon>Thermomonosporaceae</taxon>
        <taxon>Actinomadura</taxon>
    </lineage>
</organism>
<evidence type="ECO:0000313" key="5">
    <source>
        <dbReference type="Proteomes" id="UP000295578"/>
    </source>
</evidence>
<dbReference type="InterPro" id="IPR042001">
    <property type="entry name" value="Sortase_F"/>
</dbReference>
<evidence type="ECO:0000256" key="1">
    <source>
        <dbReference type="ARBA" id="ARBA00022801"/>
    </source>
</evidence>
<reference evidence="4 5" key="1">
    <citation type="submission" date="2019-03" db="EMBL/GenBank/DDBJ databases">
        <title>Draft genome sequences of novel Actinobacteria.</title>
        <authorList>
            <person name="Sahin N."/>
            <person name="Ay H."/>
            <person name="Saygin H."/>
        </authorList>
    </citation>
    <scope>NUCLEOTIDE SEQUENCE [LARGE SCALE GENOMIC DNA]</scope>
    <source>
        <strain evidence="4 5">DSM 45941</strain>
    </source>
</reference>
<dbReference type="InterPro" id="IPR005754">
    <property type="entry name" value="Sortase"/>
</dbReference>
<evidence type="ECO:0000313" key="4">
    <source>
        <dbReference type="EMBL" id="TDD73308.1"/>
    </source>
</evidence>
<dbReference type="Proteomes" id="UP000295578">
    <property type="component" value="Unassembled WGS sequence"/>
</dbReference>
<keyword evidence="5" id="KW-1185">Reference proteome</keyword>
<evidence type="ECO:0000256" key="2">
    <source>
        <dbReference type="SAM" id="MobiDB-lite"/>
    </source>
</evidence>